<comment type="caution">
    <text evidence="2">The sequence shown here is derived from an EMBL/GenBank/DDBJ whole genome shotgun (WGS) entry which is preliminary data.</text>
</comment>
<sequence>MPQKDTAPSIQFGVFTVGDVTPDPGTGRTPALGVTGPDALTGGVYVASKGWGTEGTASHGQQESWWP</sequence>
<evidence type="ECO:0000256" key="1">
    <source>
        <dbReference type="SAM" id="MobiDB-lite"/>
    </source>
</evidence>
<accession>A0A926QNZ1</accession>
<dbReference type="EMBL" id="JACVQF010000111">
    <property type="protein sequence ID" value="MBD0418196.1"/>
    <property type="molecule type" value="Genomic_DNA"/>
</dbReference>
<reference evidence="2" key="1">
    <citation type="submission" date="2020-09" db="EMBL/GenBank/DDBJ databases">
        <title>Streptomyces grisecoloratus sp. nov., isolated from cotton soil.</title>
        <authorList>
            <person name="Xing L."/>
        </authorList>
    </citation>
    <scope>NUCLEOTIDE SEQUENCE</scope>
    <source>
        <strain evidence="2">TRM S81-3</strain>
    </source>
</reference>
<evidence type="ECO:0000313" key="3">
    <source>
        <dbReference type="Proteomes" id="UP000621210"/>
    </source>
</evidence>
<gene>
    <name evidence="2" type="ORF">H0H10_03265</name>
</gene>
<dbReference type="AlphaFoldDB" id="A0A926QNZ1"/>
<protein>
    <submittedName>
        <fullName evidence="2">Uncharacterized protein</fullName>
    </submittedName>
</protein>
<dbReference type="Proteomes" id="UP000621210">
    <property type="component" value="Unassembled WGS sequence"/>
</dbReference>
<keyword evidence="3" id="KW-1185">Reference proteome</keyword>
<evidence type="ECO:0000313" key="2">
    <source>
        <dbReference type="EMBL" id="MBD0418196.1"/>
    </source>
</evidence>
<name>A0A926QNZ1_9ACTN</name>
<reference evidence="2" key="2">
    <citation type="submission" date="2020-09" db="EMBL/GenBank/DDBJ databases">
        <authorList>
            <person name="Luo X."/>
        </authorList>
    </citation>
    <scope>NUCLEOTIDE SEQUENCE</scope>
    <source>
        <strain evidence="2">TRM S81-3</strain>
    </source>
</reference>
<dbReference type="RefSeq" id="WP_188179274.1">
    <property type="nucleotide sequence ID" value="NZ_JACVQF010000111.1"/>
</dbReference>
<feature type="region of interest" description="Disordered" evidence="1">
    <location>
        <begin position="15"/>
        <end position="35"/>
    </location>
</feature>
<organism evidence="2 3">
    <name type="scientific">Streptomyces griseicoloratus</name>
    <dbReference type="NCBI Taxonomy" id="2752516"/>
    <lineage>
        <taxon>Bacteria</taxon>
        <taxon>Bacillati</taxon>
        <taxon>Actinomycetota</taxon>
        <taxon>Actinomycetes</taxon>
        <taxon>Kitasatosporales</taxon>
        <taxon>Streptomycetaceae</taxon>
        <taxon>Streptomyces</taxon>
    </lineage>
</organism>
<proteinExistence type="predicted"/>